<dbReference type="Pfam" id="PF00528">
    <property type="entry name" value="BPD_transp_1"/>
    <property type="match status" value="1"/>
</dbReference>
<dbReference type="PANTHER" id="PTHR43744">
    <property type="entry name" value="ABC TRANSPORTER PERMEASE PROTEIN MG189-RELATED-RELATED"/>
    <property type="match status" value="1"/>
</dbReference>
<dbReference type="InterPro" id="IPR000515">
    <property type="entry name" value="MetI-like"/>
</dbReference>
<dbReference type="InterPro" id="IPR035906">
    <property type="entry name" value="MetI-like_sf"/>
</dbReference>
<evidence type="ECO:0000256" key="7">
    <source>
        <dbReference type="RuleBase" id="RU363032"/>
    </source>
</evidence>
<evidence type="ECO:0000256" key="3">
    <source>
        <dbReference type="ARBA" id="ARBA00022475"/>
    </source>
</evidence>
<gene>
    <name evidence="9" type="primary">dasC_8</name>
    <name evidence="9" type="ORF">PAECIP111891_04615</name>
</gene>
<name>A0ABN8GTB2_9BACL</name>
<reference evidence="9" key="1">
    <citation type="submission" date="2022-01" db="EMBL/GenBank/DDBJ databases">
        <authorList>
            <person name="Criscuolo A."/>
        </authorList>
    </citation>
    <scope>NUCLEOTIDE SEQUENCE</scope>
    <source>
        <strain evidence="9">CIP111891</strain>
    </source>
</reference>
<organism evidence="9 10">
    <name type="scientific">Paenibacillus allorhizoplanae</name>
    <dbReference type="NCBI Taxonomy" id="2905648"/>
    <lineage>
        <taxon>Bacteria</taxon>
        <taxon>Bacillati</taxon>
        <taxon>Bacillota</taxon>
        <taxon>Bacilli</taxon>
        <taxon>Bacillales</taxon>
        <taxon>Paenibacillaceae</taxon>
        <taxon>Paenibacillus</taxon>
    </lineage>
</organism>
<sequence>MANVRYEGELTVKETLGDKIFSNINVVLLALLGIASVFPFYYVVVVSFTSPSDYIGGSLMLFPKSFSLAAYEYIFSTQTFVKSLGVSTYLAIVGTLLSLIVSAAFGYMISRKRLFGRRVLTVALIITILFSPGIIPNYLLIKDLGLMNSLWSIILPGLLSGWNALLLKTFFDGIPESLEESAVIDGANDLHIFFRIILPLSLPALAAFGLFFAVAYWNTFFNAILYLTDPDKRPLQVLLQGMLVQSETGIAEAGVAAEQQVPPETIKMAAVVIATVPILLVYPFLQKHFAKGVMLGSVKG</sequence>
<dbReference type="Gene3D" id="1.10.3720.10">
    <property type="entry name" value="MetI-like"/>
    <property type="match status" value="1"/>
</dbReference>
<evidence type="ECO:0000256" key="1">
    <source>
        <dbReference type="ARBA" id="ARBA00004651"/>
    </source>
</evidence>
<comment type="similarity">
    <text evidence="7">Belongs to the binding-protein-dependent transport system permease family.</text>
</comment>
<dbReference type="PROSITE" id="PS50928">
    <property type="entry name" value="ABC_TM1"/>
    <property type="match status" value="1"/>
</dbReference>
<feature type="transmembrane region" description="Helical" evidence="7">
    <location>
        <begin position="266"/>
        <end position="285"/>
    </location>
</feature>
<dbReference type="PANTHER" id="PTHR43744:SF9">
    <property type="entry name" value="POLYGALACTURONAN_RHAMNOGALACTURONAN TRANSPORT SYSTEM PERMEASE PROTEIN YTCP"/>
    <property type="match status" value="1"/>
</dbReference>
<evidence type="ECO:0000256" key="2">
    <source>
        <dbReference type="ARBA" id="ARBA00022448"/>
    </source>
</evidence>
<keyword evidence="2 7" id="KW-0813">Transport</keyword>
<feature type="transmembrane region" description="Helical" evidence="7">
    <location>
        <begin position="20"/>
        <end position="42"/>
    </location>
</feature>
<dbReference type="EMBL" id="CAKMMW010000016">
    <property type="protein sequence ID" value="CAH1217665.1"/>
    <property type="molecule type" value="Genomic_DNA"/>
</dbReference>
<keyword evidence="4 7" id="KW-0812">Transmembrane</keyword>
<keyword evidence="6 7" id="KW-0472">Membrane</keyword>
<comment type="subcellular location">
    <subcellularLocation>
        <location evidence="1 7">Cell membrane</location>
        <topology evidence="1 7">Multi-pass membrane protein</topology>
    </subcellularLocation>
</comment>
<comment type="caution">
    <text evidence="9">The sequence shown here is derived from an EMBL/GenBank/DDBJ whole genome shotgun (WGS) entry which is preliminary data.</text>
</comment>
<dbReference type="Proteomes" id="UP000838821">
    <property type="component" value="Unassembled WGS sequence"/>
</dbReference>
<protein>
    <submittedName>
        <fullName evidence="9">Diacetylchitobiose uptake system permease protein DasC</fullName>
    </submittedName>
</protein>
<keyword evidence="10" id="KW-1185">Reference proteome</keyword>
<keyword evidence="5 7" id="KW-1133">Transmembrane helix</keyword>
<dbReference type="CDD" id="cd06261">
    <property type="entry name" value="TM_PBP2"/>
    <property type="match status" value="1"/>
</dbReference>
<feature type="transmembrane region" description="Helical" evidence="7">
    <location>
        <begin position="119"/>
        <end position="141"/>
    </location>
</feature>
<keyword evidence="3" id="KW-1003">Cell membrane</keyword>
<evidence type="ECO:0000259" key="8">
    <source>
        <dbReference type="PROSITE" id="PS50928"/>
    </source>
</evidence>
<evidence type="ECO:0000256" key="5">
    <source>
        <dbReference type="ARBA" id="ARBA00022989"/>
    </source>
</evidence>
<dbReference type="SUPFAM" id="SSF161098">
    <property type="entry name" value="MetI-like"/>
    <property type="match status" value="1"/>
</dbReference>
<feature type="transmembrane region" description="Helical" evidence="7">
    <location>
        <begin position="86"/>
        <end position="107"/>
    </location>
</feature>
<evidence type="ECO:0000313" key="10">
    <source>
        <dbReference type="Proteomes" id="UP000838821"/>
    </source>
</evidence>
<evidence type="ECO:0000256" key="4">
    <source>
        <dbReference type="ARBA" id="ARBA00022692"/>
    </source>
</evidence>
<feature type="domain" description="ABC transmembrane type-1" evidence="8">
    <location>
        <begin position="84"/>
        <end position="285"/>
    </location>
</feature>
<proteinExistence type="inferred from homology"/>
<accession>A0ABN8GTB2</accession>
<evidence type="ECO:0000256" key="6">
    <source>
        <dbReference type="ARBA" id="ARBA00023136"/>
    </source>
</evidence>
<feature type="transmembrane region" description="Helical" evidence="7">
    <location>
        <begin position="192"/>
        <end position="217"/>
    </location>
</feature>
<evidence type="ECO:0000313" key="9">
    <source>
        <dbReference type="EMBL" id="CAH1217665.1"/>
    </source>
</evidence>